<dbReference type="AlphaFoldDB" id="A0A0K8U7B0"/>
<proteinExistence type="predicted"/>
<name>A0A0K8U7B0_BACLA</name>
<protein>
    <submittedName>
        <fullName evidence="1">Uncharacterized protein</fullName>
    </submittedName>
</protein>
<dbReference type="EMBL" id="GDHF01029760">
    <property type="protein sequence ID" value="JAI22554.1"/>
    <property type="molecule type" value="Transcribed_RNA"/>
</dbReference>
<sequence>MAPPDVQLLKWLEEVSLDGSELDDDLGVDIDSDDSVADPTYVDDFAYDMQYIDVSNENDVNQSTPTDVHEAVDTSQNDDQLACENWIITPSASVIRGKNKYIWSSEPSSITKVSNRTLSRLCQGQKKEPKI</sequence>
<organism evidence="1">
    <name type="scientific">Bactrocera latifrons</name>
    <name type="common">Malaysian fruit fly</name>
    <name type="synonym">Chaetodacus latifrons</name>
    <dbReference type="NCBI Taxonomy" id="174628"/>
    <lineage>
        <taxon>Eukaryota</taxon>
        <taxon>Metazoa</taxon>
        <taxon>Ecdysozoa</taxon>
        <taxon>Arthropoda</taxon>
        <taxon>Hexapoda</taxon>
        <taxon>Insecta</taxon>
        <taxon>Pterygota</taxon>
        <taxon>Neoptera</taxon>
        <taxon>Endopterygota</taxon>
        <taxon>Diptera</taxon>
        <taxon>Brachycera</taxon>
        <taxon>Muscomorpha</taxon>
        <taxon>Tephritoidea</taxon>
        <taxon>Tephritidae</taxon>
        <taxon>Bactrocera</taxon>
        <taxon>Bactrocera</taxon>
    </lineage>
</organism>
<reference evidence="1" key="1">
    <citation type="submission" date="2015-06" db="EMBL/GenBank/DDBJ databases">
        <authorList>
            <person name="Hoefler B.C."/>
            <person name="Straight P.D."/>
        </authorList>
    </citation>
    <scope>NUCLEOTIDE SEQUENCE</scope>
</reference>
<gene>
    <name evidence="1" type="ORF">c0_g1_i2</name>
</gene>
<evidence type="ECO:0000313" key="1">
    <source>
        <dbReference type="EMBL" id="JAI22554.1"/>
    </source>
</evidence>
<accession>A0A0K8U7B0</accession>